<dbReference type="SUPFAM" id="SSF57701">
    <property type="entry name" value="Zn2/Cys6 DNA-binding domain"/>
    <property type="match status" value="1"/>
</dbReference>
<keyword evidence="5" id="KW-0539">Nucleus</keyword>
<dbReference type="Gene3D" id="4.10.240.10">
    <property type="entry name" value="Zn(2)-C6 fungal-type DNA-binding domain"/>
    <property type="match status" value="1"/>
</dbReference>
<dbReference type="PROSITE" id="PS00463">
    <property type="entry name" value="ZN2_CY6_FUNGAL_1"/>
    <property type="match status" value="1"/>
</dbReference>
<evidence type="ECO:0000256" key="3">
    <source>
        <dbReference type="ARBA" id="ARBA00023015"/>
    </source>
</evidence>
<dbReference type="CDD" id="cd00067">
    <property type="entry name" value="GAL4"/>
    <property type="match status" value="1"/>
</dbReference>
<keyword evidence="2" id="KW-0862">Zinc</keyword>
<feature type="domain" description="Zn(2)-C6 fungal-type" evidence="7">
    <location>
        <begin position="18"/>
        <end position="45"/>
    </location>
</feature>
<evidence type="ECO:0000256" key="1">
    <source>
        <dbReference type="ARBA" id="ARBA00022723"/>
    </source>
</evidence>
<feature type="compositionally biased region" description="Polar residues" evidence="6">
    <location>
        <begin position="300"/>
        <end position="316"/>
    </location>
</feature>
<evidence type="ECO:0000313" key="9">
    <source>
        <dbReference type="Proteomes" id="UP001642406"/>
    </source>
</evidence>
<organism evidence="8 9">
    <name type="scientific">Sporothrix bragantina</name>
    <dbReference type="NCBI Taxonomy" id="671064"/>
    <lineage>
        <taxon>Eukaryota</taxon>
        <taxon>Fungi</taxon>
        <taxon>Dikarya</taxon>
        <taxon>Ascomycota</taxon>
        <taxon>Pezizomycotina</taxon>
        <taxon>Sordariomycetes</taxon>
        <taxon>Sordariomycetidae</taxon>
        <taxon>Ophiostomatales</taxon>
        <taxon>Ophiostomataceae</taxon>
        <taxon>Sporothrix</taxon>
    </lineage>
</organism>
<gene>
    <name evidence="8" type="ORF">SBRCBS47491_001215</name>
</gene>
<dbReference type="SMART" id="SM00066">
    <property type="entry name" value="GAL4"/>
    <property type="match status" value="1"/>
</dbReference>
<feature type="compositionally biased region" description="Basic residues" evidence="6">
    <location>
        <begin position="158"/>
        <end position="169"/>
    </location>
</feature>
<comment type="caution">
    <text evidence="8">The sequence shown here is derived from an EMBL/GenBank/DDBJ whole genome shotgun (WGS) entry which is preliminary data.</text>
</comment>
<dbReference type="Proteomes" id="UP001642406">
    <property type="component" value="Unassembled WGS sequence"/>
</dbReference>
<feature type="compositionally biased region" description="Low complexity" evidence="6">
    <location>
        <begin position="289"/>
        <end position="299"/>
    </location>
</feature>
<dbReference type="Pfam" id="PF00172">
    <property type="entry name" value="Zn_clus"/>
    <property type="match status" value="1"/>
</dbReference>
<dbReference type="PANTHER" id="PTHR47660">
    <property type="entry name" value="TRANSCRIPTION FACTOR WITH C2H2 AND ZN(2)-CYS(6) DNA BINDING DOMAIN (EUROFUNG)-RELATED-RELATED"/>
    <property type="match status" value="1"/>
</dbReference>
<evidence type="ECO:0000259" key="7">
    <source>
        <dbReference type="PROSITE" id="PS50048"/>
    </source>
</evidence>
<dbReference type="InterPro" id="IPR001138">
    <property type="entry name" value="Zn2Cys6_DnaBD"/>
</dbReference>
<feature type="compositionally biased region" description="Polar residues" evidence="6">
    <location>
        <begin position="190"/>
        <end position="204"/>
    </location>
</feature>
<dbReference type="InterPro" id="IPR036864">
    <property type="entry name" value="Zn2-C6_fun-type_DNA-bd_sf"/>
</dbReference>
<proteinExistence type="predicted"/>
<sequence>MEPLPGGVPTVAGRTPIACQNCANAKTGCDKRVPCSRCAEKNLPCAARFARRSSKAAVRAAQANAAAVAAAAAFSAQLVTSPTQPGVPLTPTTFIDLEQQQQQQQQQHHASMVAAGAGVMKIDAPLRSPLGLEQMVLGGATGLDMCLSDPNSALAPSHLHHHHHHHHSPHQQAQQHHLVQHEHLHTQHQGQPKKSPQHIHSQLSPDDFSSPHAVRGVDGLDEFMGFGGNNEFMGPDSSYQDLIWADYPMEMDMYASPSQLGRQPDMTTAGVAGMIPPFTATTELSDISSSSEPMTVSSSQGSVHTRGTSILSSSGSAEYEGRKNSTSTSIGDMCVGGMAIGNSGIFKQQQHQQLQQQPPIFDMAAMAPCRDGAIPEFEVVVASEAAWPLARCTPPIYSGACPRTAIVHLECLEQKSKQEGTWMALEQFLDSHQAEAMDAPQVVPLTSRSRDKMLAITQSFLHKALDIHRSGIIMYPKNGGAASPGAADFNFNFIVLPPSRILEYFLKSYVHSLAIYYPLIVGGVVDPNEMLDNNQASTLLVLLMIAQGAATVPMAEARYLSAGLSETCRISLFDIIEKNVELSADPTALRCALLFTLLGAWSGDKWQMDIAMGQRSMYLSVSAL</sequence>
<keyword evidence="1" id="KW-0479">Metal-binding</keyword>
<evidence type="ECO:0000256" key="2">
    <source>
        <dbReference type="ARBA" id="ARBA00022833"/>
    </source>
</evidence>
<feature type="region of interest" description="Disordered" evidence="6">
    <location>
        <begin position="289"/>
        <end position="326"/>
    </location>
</feature>
<reference evidence="8 9" key="1">
    <citation type="submission" date="2024-01" db="EMBL/GenBank/DDBJ databases">
        <authorList>
            <person name="Allen C."/>
            <person name="Tagirdzhanova G."/>
        </authorList>
    </citation>
    <scope>NUCLEOTIDE SEQUENCE [LARGE SCALE GENOMIC DNA]</scope>
</reference>
<evidence type="ECO:0000256" key="6">
    <source>
        <dbReference type="SAM" id="MobiDB-lite"/>
    </source>
</evidence>
<dbReference type="EMBL" id="CAWUHC010000007">
    <property type="protein sequence ID" value="CAK7211732.1"/>
    <property type="molecule type" value="Genomic_DNA"/>
</dbReference>
<keyword evidence="4" id="KW-0804">Transcription</keyword>
<dbReference type="PROSITE" id="PS50048">
    <property type="entry name" value="ZN2_CY6_FUNGAL_2"/>
    <property type="match status" value="1"/>
</dbReference>
<keyword evidence="9" id="KW-1185">Reference proteome</keyword>
<dbReference type="PANTHER" id="PTHR47660:SF2">
    <property type="entry name" value="TRANSCRIPTION FACTOR WITH C2H2 AND ZN(2)-CYS(6) DNA BINDING DOMAIN (EUROFUNG)"/>
    <property type="match status" value="1"/>
</dbReference>
<feature type="region of interest" description="Disordered" evidence="6">
    <location>
        <begin position="154"/>
        <end position="215"/>
    </location>
</feature>
<evidence type="ECO:0000313" key="8">
    <source>
        <dbReference type="EMBL" id="CAK7211732.1"/>
    </source>
</evidence>
<accession>A0ABP0AWU2</accession>
<evidence type="ECO:0000256" key="5">
    <source>
        <dbReference type="ARBA" id="ARBA00023242"/>
    </source>
</evidence>
<evidence type="ECO:0000256" key="4">
    <source>
        <dbReference type="ARBA" id="ARBA00023163"/>
    </source>
</evidence>
<name>A0ABP0AWU2_9PEZI</name>
<keyword evidence="3" id="KW-0805">Transcription regulation</keyword>
<protein>
    <recommendedName>
        <fullName evidence="7">Zn(2)-C6 fungal-type domain-containing protein</fullName>
    </recommendedName>
</protein>